<evidence type="ECO:0000313" key="1">
    <source>
        <dbReference type="EMBL" id="MBP2234352.1"/>
    </source>
</evidence>
<name>A0ABS4QUM9_9HYPH</name>
<proteinExistence type="predicted"/>
<comment type="caution">
    <text evidence="1">The sequence shown here is derived from an EMBL/GenBank/DDBJ whole genome shotgun (WGS) entry which is preliminary data.</text>
</comment>
<sequence length="77" mass="8612">MAPKIFLYPLIQSPNWTECQDDVQPAVGKFQQRLTGECGIELAEKRLEERVPLASGTVGRFVNEAIKRDIAVSIELP</sequence>
<dbReference type="EMBL" id="JAGILA010000001">
    <property type="protein sequence ID" value="MBP2234352.1"/>
    <property type="molecule type" value="Genomic_DNA"/>
</dbReference>
<evidence type="ECO:0000313" key="2">
    <source>
        <dbReference type="Proteomes" id="UP000730739"/>
    </source>
</evidence>
<organism evidence="1 2">
    <name type="scientific">Sinorhizobium kostiense</name>
    <dbReference type="NCBI Taxonomy" id="76747"/>
    <lineage>
        <taxon>Bacteria</taxon>
        <taxon>Pseudomonadati</taxon>
        <taxon>Pseudomonadota</taxon>
        <taxon>Alphaproteobacteria</taxon>
        <taxon>Hyphomicrobiales</taxon>
        <taxon>Rhizobiaceae</taxon>
        <taxon>Sinorhizobium/Ensifer group</taxon>
        <taxon>Sinorhizobium</taxon>
    </lineage>
</organism>
<keyword evidence="2" id="KW-1185">Reference proteome</keyword>
<protein>
    <submittedName>
        <fullName evidence="1">Uncharacterized protein</fullName>
    </submittedName>
</protein>
<dbReference type="Proteomes" id="UP000730739">
    <property type="component" value="Unassembled WGS sequence"/>
</dbReference>
<accession>A0ABS4QUM9</accession>
<gene>
    <name evidence="1" type="ORF">J2Z31_000842</name>
</gene>
<reference evidence="1 2" key="1">
    <citation type="submission" date="2021-03" db="EMBL/GenBank/DDBJ databases">
        <title>Genomic Encyclopedia of Type Strains, Phase IV (KMG-IV): sequencing the most valuable type-strain genomes for metagenomic binning, comparative biology and taxonomic classification.</title>
        <authorList>
            <person name="Goeker M."/>
        </authorList>
    </citation>
    <scope>NUCLEOTIDE SEQUENCE [LARGE SCALE GENOMIC DNA]</scope>
    <source>
        <strain evidence="1 2">DSM 13372</strain>
    </source>
</reference>